<evidence type="ECO:0000256" key="7">
    <source>
        <dbReference type="ARBA" id="ARBA00023033"/>
    </source>
</evidence>
<keyword evidence="3" id="KW-0216">Detoxification</keyword>
<accession>A0A375HXJ0</accession>
<dbReference type="PROSITE" id="PS00912">
    <property type="entry name" value="DHODEHASE_2"/>
    <property type="match status" value="1"/>
</dbReference>
<dbReference type="GO" id="GO:0009636">
    <property type="term" value="P:response to toxic substance"/>
    <property type="evidence" value="ECO:0007669"/>
    <property type="project" value="UniProtKB-KW"/>
</dbReference>
<dbReference type="Proteomes" id="UP000265962">
    <property type="component" value="Unassembled WGS sequence"/>
</dbReference>
<name>A0A375HXJ0_9ACTN</name>
<evidence type="ECO:0000256" key="6">
    <source>
        <dbReference type="ARBA" id="ARBA00023002"/>
    </source>
</evidence>
<organism evidence="10 11">
    <name type="scientific">Propionibacterium ruminifibrarum</name>
    <dbReference type="NCBI Taxonomy" id="1962131"/>
    <lineage>
        <taxon>Bacteria</taxon>
        <taxon>Bacillati</taxon>
        <taxon>Actinomycetota</taxon>
        <taxon>Actinomycetes</taxon>
        <taxon>Propionibacteriales</taxon>
        <taxon>Propionibacteriaceae</taxon>
        <taxon>Propionibacterium</taxon>
    </lineage>
</organism>
<dbReference type="CDD" id="cd04730">
    <property type="entry name" value="NPD_like"/>
    <property type="match status" value="1"/>
</dbReference>
<keyword evidence="7 10" id="KW-0503">Monooxygenase</keyword>
<sequence length="342" mass="35510">MSSSRPFDTELPLVAAPMAGGPSTTALVQAVAGAGGLGFLAAGYKTPERMAEELDTARGWGVPFGVNLFVPNDQPYDEQALNAYAAELADEAAALGAEVRFAPGADDDHWADKIALLLDAPVPAVSFSFALPDRSLIAELKGRGTVVLQTVTTLDEARAALDAGVDALVVQGPRAGGHSATWTPTRAIEDFPTARIVARIRALTSVPIIGTGGVDGPGTVREIMAAGADGVAIGTLLVRAEESGASPVYQDALVSGEFTRTTITRAFTGRPARGLHNGFIERHGEHAPTAYPAVHRMTSPMRTRAWITGDTDRLSLWAGTGFASAQAAPTAQILHGLASQLP</sequence>
<dbReference type="InterPro" id="IPR001295">
    <property type="entry name" value="Dihydroorotate_DH_CS"/>
</dbReference>
<evidence type="ECO:0000256" key="3">
    <source>
        <dbReference type="ARBA" id="ARBA00022575"/>
    </source>
</evidence>
<keyword evidence="5" id="KW-0288">FMN</keyword>
<reference evidence="11" key="1">
    <citation type="submission" date="2018-02" db="EMBL/GenBank/DDBJ databases">
        <authorList>
            <person name="Hornung B."/>
        </authorList>
    </citation>
    <scope>NUCLEOTIDE SEQUENCE [LARGE SCALE GENOMIC DNA]</scope>
</reference>
<dbReference type="SUPFAM" id="SSF51412">
    <property type="entry name" value="Inosine monophosphate dehydrogenase (IMPDH)"/>
    <property type="match status" value="1"/>
</dbReference>
<protein>
    <recommendedName>
        <fullName evidence="8">Propionate 3-nitronate monooxygenase</fullName>
    </recommendedName>
</protein>
<evidence type="ECO:0000313" key="11">
    <source>
        <dbReference type="Proteomes" id="UP000265962"/>
    </source>
</evidence>
<dbReference type="GO" id="GO:0016627">
    <property type="term" value="F:oxidoreductase activity, acting on the CH-CH group of donors"/>
    <property type="evidence" value="ECO:0007669"/>
    <property type="project" value="InterPro"/>
</dbReference>
<dbReference type="PANTHER" id="PTHR42747">
    <property type="entry name" value="NITRONATE MONOOXYGENASE-RELATED"/>
    <property type="match status" value="1"/>
</dbReference>
<evidence type="ECO:0000256" key="4">
    <source>
        <dbReference type="ARBA" id="ARBA00022630"/>
    </source>
</evidence>
<evidence type="ECO:0000256" key="9">
    <source>
        <dbReference type="ARBA" id="ARBA00049401"/>
    </source>
</evidence>
<dbReference type="GO" id="GO:0006207">
    <property type="term" value="P:'de novo' pyrimidine nucleobase biosynthetic process"/>
    <property type="evidence" value="ECO:0007669"/>
    <property type="project" value="InterPro"/>
</dbReference>
<comment type="catalytic activity">
    <reaction evidence="9">
        <text>3 propionate 3-nitronate + 3 O2 + H2O = 3 3-oxopropanoate + 2 nitrate + nitrite + H2O2 + 3 H(+)</text>
        <dbReference type="Rhea" id="RHEA:57332"/>
        <dbReference type="ChEBI" id="CHEBI:15377"/>
        <dbReference type="ChEBI" id="CHEBI:15378"/>
        <dbReference type="ChEBI" id="CHEBI:15379"/>
        <dbReference type="ChEBI" id="CHEBI:16240"/>
        <dbReference type="ChEBI" id="CHEBI:16301"/>
        <dbReference type="ChEBI" id="CHEBI:17632"/>
        <dbReference type="ChEBI" id="CHEBI:33190"/>
        <dbReference type="ChEBI" id="CHEBI:136067"/>
    </reaction>
</comment>
<dbReference type="RefSeq" id="WP_119714518.1">
    <property type="nucleotide sequence ID" value="NZ_OMOH01000001.1"/>
</dbReference>
<evidence type="ECO:0000256" key="5">
    <source>
        <dbReference type="ARBA" id="ARBA00022643"/>
    </source>
</evidence>
<dbReference type="Gene3D" id="3.20.20.70">
    <property type="entry name" value="Aldolase class I"/>
    <property type="match status" value="1"/>
</dbReference>
<proteinExistence type="inferred from homology"/>
<keyword evidence="11" id="KW-1185">Reference proteome</keyword>
<dbReference type="InterPro" id="IPR004136">
    <property type="entry name" value="NMO"/>
</dbReference>
<dbReference type="GO" id="GO:0018580">
    <property type="term" value="F:nitronate monooxygenase activity"/>
    <property type="evidence" value="ECO:0007669"/>
    <property type="project" value="InterPro"/>
</dbReference>
<evidence type="ECO:0000256" key="2">
    <source>
        <dbReference type="ARBA" id="ARBA00009881"/>
    </source>
</evidence>
<dbReference type="PANTHER" id="PTHR42747:SF3">
    <property type="entry name" value="NITRONATE MONOOXYGENASE-RELATED"/>
    <property type="match status" value="1"/>
</dbReference>
<evidence type="ECO:0000313" key="10">
    <source>
        <dbReference type="EMBL" id="SPF67237.1"/>
    </source>
</evidence>
<dbReference type="Pfam" id="PF03060">
    <property type="entry name" value="NMO"/>
    <property type="match status" value="1"/>
</dbReference>
<gene>
    <name evidence="10" type="ORF">PROPJV5_0249</name>
</gene>
<keyword evidence="4" id="KW-0285">Flavoprotein</keyword>
<evidence type="ECO:0000256" key="8">
    <source>
        <dbReference type="ARBA" id="ARBA00031155"/>
    </source>
</evidence>
<dbReference type="InterPro" id="IPR013785">
    <property type="entry name" value="Aldolase_TIM"/>
</dbReference>
<evidence type="ECO:0000256" key="1">
    <source>
        <dbReference type="ARBA" id="ARBA00001917"/>
    </source>
</evidence>
<dbReference type="OrthoDB" id="9778912at2"/>
<dbReference type="EMBL" id="OMOH01000001">
    <property type="protein sequence ID" value="SPF67237.1"/>
    <property type="molecule type" value="Genomic_DNA"/>
</dbReference>
<keyword evidence="6 10" id="KW-0560">Oxidoreductase</keyword>
<comment type="cofactor">
    <cofactor evidence="1">
        <name>FMN</name>
        <dbReference type="ChEBI" id="CHEBI:58210"/>
    </cofactor>
</comment>
<dbReference type="AlphaFoldDB" id="A0A375HXJ0"/>
<comment type="similarity">
    <text evidence="2">Belongs to the nitronate monooxygenase family. NMO class I subfamily.</text>
</comment>